<dbReference type="STRING" id="1224947.SAMN05216480_10480"/>
<evidence type="ECO:0000313" key="2">
    <source>
        <dbReference type="Proteomes" id="UP000199138"/>
    </source>
</evidence>
<protein>
    <submittedName>
        <fullName evidence="1">Uncharacterized protein</fullName>
    </submittedName>
</protein>
<dbReference type="Proteomes" id="UP000199138">
    <property type="component" value="Unassembled WGS sequence"/>
</dbReference>
<dbReference type="OrthoDB" id="9811599at2"/>
<dbReference type="EMBL" id="FPBK01000004">
    <property type="protein sequence ID" value="SFU45940.1"/>
    <property type="molecule type" value="Genomic_DNA"/>
</dbReference>
<dbReference type="AlphaFoldDB" id="A0A1I7GBX3"/>
<gene>
    <name evidence="1" type="ORF">SAMN05216480_10480</name>
</gene>
<keyword evidence="2" id="KW-1185">Reference proteome</keyword>
<proteinExistence type="predicted"/>
<sequence>MKNQAIHSFHIPVMGLAFTIDSPIRVAQYGIDSVISIVDDELIERMNAFYSKKFHFPYQETTKKAIDHRAKRITNYLNLVEDIVQQKFQAFKEELAESPSVQDYFCSLLPDSSQIKQKLQELTENGLQLKEQLFNYVDEVLHPGAIDVNIMTKLDKQNYDGKTALSTEFNDAHAALRGFAESKLSSGVVLSAGMNPRLYSYIENFEDFYPDAQGNLKKKIILKVSDYRSAQIQSRFLAQKGLWVSEFRIESGLNCGGHAFASDGYLLGPILEEFKQQKETLQANTFEMVVKALTDKGKPIPDTTLPLKITVQGGVGTHEEHQFLLDHYQTDSVGWGTPFLLVKEATSVDVETRALLRKAEEKDLYLSEISPLGVSFNTVKNTSNQLLRDARIENNKPGSSCPKKFLALHSLGNDNQVCTASKKYQKAQLQALQAEGLSATQIATRKAAITAKSCLCVGLANAAYLENEMPVKGEQQGVTICPGPNLAYFDKEMSLQQMVHHINGKANVLAPKERPHMFVKELSLYLEAFSKLHEEAKTAPSVQLEKKIKRFKMNLLNGIAYYETLFKSIDSFEKDTKKILTNLEEAKATISMLEAVSAA</sequence>
<evidence type="ECO:0000313" key="1">
    <source>
        <dbReference type="EMBL" id="SFU45940.1"/>
    </source>
</evidence>
<organism evidence="1 2">
    <name type="scientific">Pustulibacterium marinum</name>
    <dbReference type="NCBI Taxonomy" id="1224947"/>
    <lineage>
        <taxon>Bacteria</taxon>
        <taxon>Pseudomonadati</taxon>
        <taxon>Bacteroidota</taxon>
        <taxon>Flavobacteriia</taxon>
        <taxon>Flavobacteriales</taxon>
        <taxon>Flavobacteriaceae</taxon>
        <taxon>Pustulibacterium</taxon>
    </lineage>
</organism>
<dbReference type="RefSeq" id="WP_093024662.1">
    <property type="nucleotide sequence ID" value="NZ_FPBK01000004.1"/>
</dbReference>
<reference evidence="1 2" key="1">
    <citation type="submission" date="2016-10" db="EMBL/GenBank/DDBJ databases">
        <authorList>
            <person name="de Groot N.N."/>
        </authorList>
    </citation>
    <scope>NUCLEOTIDE SEQUENCE [LARGE SCALE GENOMIC DNA]</scope>
    <source>
        <strain evidence="1 2">CGMCC 1.12333</strain>
    </source>
</reference>
<accession>A0A1I7GBX3</accession>
<name>A0A1I7GBX3_9FLAO</name>